<gene>
    <name evidence="3" type="ORF">Taro_022484</name>
</gene>
<accession>A0A843V1Y4</accession>
<proteinExistence type="inferred from homology"/>
<protein>
    <recommendedName>
        <fullName evidence="2">LOB domain-containing protein</fullName>
    </recommendedName>
</protein>
<dbReference type="AlphaFoldDB" id="A0A843V1Y4"/>
<feature type="non-terminal residue" evidence="3">
    <location>
        <position position="1"/>
    </location>
</feature>
<dbReference type="InterPro" id="IPR004883">
    <property type="entry name" value="LOB"/>
</dbReference>
<dbReference type="GO" id="GO:0009755">
    <property type="term" value="P:hormone-mediated signaling pathway"/>
    <property type="evidence" value="ECO:0007669"/>
    <property type="project" value="TreeGrafter"/>
</dbReference>
<evidence type="ECO:0000313" key="4">
    <source>
        <dbReference type="Proteomes" id="UP000652761"/>
    </source>
</evidence>
<dbReference type="Proteomes" id="UP000652761">
    <property type="component" value="Unassembled WGS sequence"/>
</dbReference>
<feature type="domain" description="LOB" evidence="2">
    <location>
        <begin position="2"/>
        <end position="51"/>
    </location>
</feature>
<comment type="caution">
    <text evidence="3">The sequence shown here is derived from an EMBL/GenBank/DDBJ whole genome shotgun (WGS) entry which is preliminary data.</text>
</comment>
<organism evidence="3 4">
    <name type="scientific">Colocasia esculenta</name>
    <name type="common">Wild taro</name>
    <name type="synonym">Arum esculentum</name>
    <dbReference type="NCBI Taxonomy" id="4460"/>
    <lineage>
        <taxon>Eukaryota</taxon>
        <taxon>Viridiplantae</taxon>
        <taxon>Streptophyta</taxon>
        <taxon>Embryophyta</taxon>
        <taxon>Tracheophyta</taxon>
        <taxon>Spermatophyta</taxon>
        <taxon>Magnoliopsida</taxon>
        <taxon>Liliopsida</taxon>
        <taxon>Araceae</taxon>
        <taxon>Aroideae</taxon>
        <taxon>Colocasieae</taxon>
        <taxon>Colocasia</taxon>
    </lineage>
</organism>
<keyword evidence="4" id="KW-1185">Reference proteome</keyword>
<sequence length="116" mass="12508">LLHRVSVPRRGDAAETICFEAQARLFDPVYGCVPTIIALQQQMHLLSSRVATDNVPRCSQQQQQQHVMSLRPAYTTNSPASGAFPLLGFSCFPSGLCFAGELPRGLDGKAANSSCT</sequence>
<dbReference type="Pfam" id="PF03195">
    <property type="entry name" value="LOB"/>
    <property type="match status" value="1"/>
</dbReference>
<evidence type="ECO:0000313" key="3">
    <source>
        <dbReference type="EMBL" id="MQL89895.1"/>
    </source>
</evidence>
<evidence type="ECO:0000259" key="2">
    <source>
        <dbReference type="Pfam" id="PF03195"/>
    </source>
</evidence>
<evidence type="ECO:0000256" key="1">
    <source>
        <dbReference type="ARBA" id="ARBA00005474"/>
    </source>
</evidence>
<dbReference type="PANTHER" id="PTHR31529">
    <property type="entry name" value="LOB DOMAIN CONTAINING PROTEIN"/>
    <property type="match status" value="1"/>
</dbReference>
<dbReference type="GO" id="GO:0005634">
    <property type="term" value="C:nucleus"/>
    <property type="evidence" value="ECO:0007669"/>
    <property type="project" value="TreeGrafter"/>
</dbReference>
<dbReference type="EMBL" id="NMUH01001188">
    <property type="protein sequence ID" value="MQL89895.1"/>
    <property type="molecule type" value="Genomic_DNA"/>
</dbReference>
<name>A0A843V1Y4_COLES</name>
<dbReference type="OrthoDB" id="1903788at2759"/>
<reference evidence="3" key="1">
    <citation type="submission" date="2017-07" db="EMBL/GenBank/DDBJ databases">
        <title>Taro Niue Genome Assembly and Annotation.</title>
        <authorList>
            <person name="Atibalentja N."/>
            <person name="Keating K."/>
            <person name="Fields C.J."/>
        </authorList>
    </citation>
    <scope>NUCLEOTIDE SEQUENCE</scope>
    <source>
        <strain evidence="3">Niue_2</strain>
        <tissue evidence="3">Leaf</tissue>
    </source>
</reference>
<dbReference type="GO" id="GO:0045893">
    <property type="term" value="P:positive regulation of DNA-templated transcription"/>
    <property type="evidence" value="ECO:0007669"/>
    <property type="project" value="TreeGrafter"/>
</dbReference>
<comment type="similarity">
    <text evidence="1">Belongs to the LOB domain-containing protein family.</text>
</comment>
<dbReference type="PANTHER" id="PTHR31529:SF12">
    <property type="entry name" value="LOB DOMAIN-CONTAINING PROTEIN 20"/>
    <property type="match status" value="1"/>
</dbReference>